<accession>A0ABR9B998</accession>
<reference evidence="2" key="1">
    <citation type="submission" date="2023-07" db="EMBL/GenBank/DDBJ databases">
        <title>Thauera sp. CAU 1555 isolated from sand of Yaerae Beach.</title>
        <authorList>
            <person name="Kim W."/>
        </authorList>
    </citation>
    <scope>NUCLEOTIDE SEQUENCE [LARGE SCALE GENOMIC DNA]</scope>
    <source>
        <strain evidence="2">CAU 1555</strain>
    </source>
</reference>
<protein>
    <submittedName>
        <fullName evidence="1">Uncharacterized protein</fullName>
    </submittedName>
</protein>
<name>A0ABR9B998_9RHOO</name>
<dbReference type="RefSeq" id="WP_187717513.1">
    <property type="nucleotide sequence ID" value="NZ_JACTAH010000001.1"/>
</dbReference>
<gene>
    <name evidence="1" type="ORF">IFO67_07610</name>
</gene>
<sequence>MTKSIDMTPFSVLVAAFDVLPPPERSMLQGFLLGWNGPEAANVQELPKYVDWLMPLTQGGEMVRALMIAKRANDAEAVERLSDMIYDHGLWPVYQAMLEGTTKVRREFENRSTH</sequence>
<keyword evidence="2" id="KW-1185">Reference proteome</keyword>
<proteinExistence type="predicted"/>
<evidence type="ECO:0000313" key="2">
    <source>
        <dbReference type="Proteomes" id="UP000603602"/>
    </source>
</evidence>
<comment type="caution">
    <text evidence="1">The sequence shown here is derived from an EMBL/GenBank/DDBJ whole genome shotgun (WGS) entry which is preliminary data.</text>
</comment>
<dbReference type="EMBL" id="JACYTO010000001">
    <property type="protein sequence ID" value="MBD8502751.1"/>
    <property type="molecule type" value="Genomic_DNA"/>
</dbReference>
<organism evidence="1 2">
    <name type="scientific">Thauera sedimentorum</name>
    <dbReference type="NCBI Taxonomy" id="2767595"/>
    <lineage>
        <taxon>Bacteria</taxon>
        <taxon>Pseudomonadati</taxon>
        <taxon>Pseudomonadota</taxon>
        <taxon>Betaproteobacteria</taxon>
        <taxon>Rhodocyclales</taxon>
        <taxon>Zoogloeaceae</taxon>
        <taxon>Thauera</taxon>
    </lineage>
</organism>
<dbReference type="Proteomes" id="UP000603602">
    <property type="component" value="Unassembled WGS sequence"/>
</dbReference>
<evidence type="ECO:0000313" key="1">
    <source>
        <dbReference type="EMBL" id="MBD8502751.1"/>
    </source>
</evidence>